<dbReference type="Pfam" id="PF00003">
    <property type="entry name" value="7tm_3"/>
    <property type="match status" value="1"/>
</dbReference>
<dbReference type="EMBL" id="JBJQND010000002">
    <property type="protein sequence ID" value="KAL3886062.1"/>
    <property type="molecule type" value="Genomic_DNA"/>
</dbReference>
<dbReference type="PANTHER" id="PTHR10519:SF20">
    <property type="entry name" value="G-PROTEIN COUPLED RECEPTOR 156-RELATED"/>
    <property type="match status" value="1"/>
</dbReference>
<feature type="domain" description="G-protein coupled receptors family 3 profile" evidence="12">
    <location>
        <begin position="37"/>
        <end position="243"/>
    </location>
</feature>
<dbReference type="PANTHER" id="PTHR10519">
    <property type="entry name" value="GABA-B RECEPTOR"/>
    <property type="match status" value="1"/>
</dbReference>
<protein>
    <recommendedName>
        <fullName evidence="12">G-protein coupled receptors family 3 profile domain-containing protein</fullName>
    </recommendedName>
</protein>
<name>A0ABD3XJ05_SINWO</name>
<feature type="compositionally biased region" description="Low complexity" evidence="10">
    <location>
        <begin position="573"/>
        <end position="587"/>
    </location>
</feature>
<keyword evidence="6" id="KW-0675">Receptor</keyword>
<dbReference type="PROSITE" id="PS50259">
    <property type="entry name" value="G_PROTEIN_RECEP_F3_4"/>
    <property type="match status" value="1"/>
</dbReference>
<keyword evidence="8" id="KW-0807">Transducer</keyword>
<evidence type="ECO:0000256" key="8">
    <source>
        <dbReference type="ARBA" id="ARBA00023224"/>
    </source>
</evidence>
<dbReference type="CDD" id="cd15047">
    <property type="entry name" value="7tmC_GABA-B-like"/>
    <property type="match status" value="1"/>
</dbReference>
<feature type="transmembrane region" description="Helical" evidence="11">
    <location>
        <begin position="7"/>
        <end position="26"/>
    </location>
</feature>
<dbReference type="PRINTS" id="PR01176">
    <property type="entry name" value="GABABRECEPTR"/>
</dbReference>
<feature type="region of interest" description="Disordered" evidence="10">
    <location>
        <begin position="600"/>
        <end position="621"/>
    </location>
</feature>
<dbReference type="InterPro" id="IPR002455">
    <property type="entry name" value="GPCR3_GABA-B"/>
</dbReference>
<keyword evidence="9" id="KW-0175">Coiled coil</keyword>
<keyword evidence="7" id="KW-0325">Glycoprotein</keyword>
<dbReference type="InterPro" id="IPR017978">
    <property type="entry name" value="GPCR_3_C"/>
</dbReference>
<feature type="transmembrane region" description="Helical" evidence="11">
    <location>
        <begin position="46"/>
        <end position="64"/>
    </location>
</feature>
<keyword evidence="14" id="KW-1185">Reference proteome</keyword>
<proteinExistence type="predicted"/>
<evidence type="ECO:0000313" key="13">
    <source>
        <dbReference type="EMBL" id="KAL3886062.1"/>
    </source>
</evidence>
<keyword evidence="3 11" id="KW-1133">Transmembrane helix</keyword>
<evidence type="ECO:0000256" key="4">
    <source>
        <dbReference type="ARBA" id="ARBA00023040"/>
    </source>
</evidence>
<feature type="region of interest" description="Disordered" evidence="10">
    <location>
        <begin position="573"/>
        <end position="592"/>
    </location>
</feature>
<evidence type="ECO:0000256" key="3">
    <source>
        <dbReference type="ARBA" id="ARBA00022989"/>
    </source>
</evidence>
<accession>A0ABD3XJ05</accession>
<evidence type="ECO:0000256" key="10">
    <source>
        <dbReference type="SAM" id="MobiDB-lite"/>
    </source>
</evidence>
<evidence type="ECO:0000256" key="6">
    <source>
        <dbReference type="ARBA" id="ARBA00023170"/>
    </source>
</evidence>
<gene>
    <name evidence="13" type="ORF">ACJMK2_026085</name>
</gene>
<reference evidence="13 14" key="1">
    <citation type="submission" date="2024-11" db="EMBL/GenBank/DDBJ databases">
        <title>Chromosome-level genome assembly of the freshwater bivalve Anodonta woodiana.</title>
        <authorList>
            <person name="Chen X."/>
        </authorList>
    </citation>
    <scope>NUCLEOTIDE SEQUENCE [LARGE SCALE GENOMIC DNA]</scope>
    <source>
        <strain evidence="13">MN2024</strain>
        <tissue evidence="13">Gills</tissue>
    </source>
</reference>
<evidence type="ECO:0000256" key="5">
    <source>
        <dbReference type="ARBA" id="ARBA00023136"/>
    </source>
</evidence>
<keyword evidence="5 11" id="KW-0472">Membrane</keyword>
<dbReference type="GO" id="GO:0016020">
    <property type="term" value="C:membrane"/>
    <property type="evidence" value="ECO:0007669"/>
    <property type="project" value="UniProtKB-SubCell"/>
</dbReference>
<feature type="transmembrane region" description="Helical" evidence="11">
    <location>
        <begin position="187"/>
        <end position="204"/>
    </location>
</feature>
<evidence type="ECO:0000259" key="12">
    <source>
        <dbReference type="PROSITE" id="PS50259"/>
    </source>
</evidence>
<feature type="region of interest" description="Disordered" evidence="10">
    <location>
        <begin position="517"/>
        <end position="536"/>
    </location>
</feature>
<organism evidence="13 14">
    <name type="scientific">Sinanodonta woodiana</name>
    <name type="common">Chinese pond mussel</name>
    <name type="synonym">Anodonta woodiana</name>
    <dbReference type="NCBI Taxonomy" id="1069815"/>
    <lineage>
        <taxon>Eukaryota</taxon>
        <taxon>Metazoa</taxon>
        <taxon>Spiralia</taxon>
        <taxon>Lophotrochozoa</taxon>
        <taxon>Mollusca</taxon>
        <taxon>Bivalvia</taxon>
        <taxon>Autobranchia</taxon>
        <taxon>Heteroconchia</taxon>
        <taxon>Palaeoheterodonta</taxon>
        <taxon>Unionida</taxon>
        <taxon>Unionoidea</taxon>
        <taxon>Unionidae</taxon>
        <taxon>Unioninae</taxon>
        <taxon>Sinanodonta</taxon>
    </lineage>
</organism>
<evidence type="ECO:0000313" key="14">
    <source>
        <dbReference type="Proteomes" id="UP001634394"/>
    </source>
</evidence>
<feature type="coiled-coil region" evidence="9">
    <location>
        <begin position="276"/>
        <end position="317"/>
    </location>
</feature>
<dbReference type="Proteomes" id="UP001634394">
    <property type="component" value="Unassembled WGS sequence"/>
</dbReference>
<feature type="transmembrane region" description="Helical" evidence="11">
    <location>
        <begin position="145"/>
        <end position="167"/>
    </location>
</feature>
<evidence type="ECO:0000256" key="1">
    <source>
        <dbReference type="ARBA" id="ARBA00004141"/>
    </source>
</evidence>
<keyword evidence="4" id="KW-0297">G-protein coupled receptor</keyword>
<sequence length="731" mass="82874">MSSPNINIIVCVGGLVSSSGSFLYGLDFMFAGEVEINSIVCQAKNWLLISSFTVMFGPIFAKTWRVHRIFQRATKGSMIITDQRLLILLGLALIVDAIILTTWQVFDPLLYRSIEVNVTIQSKPNEIETTITSFIIYECRSTYGGIWLCVVLLWKLLLLTVGLYLAWQTREIAIPQMNDSATTTANIFLTVSLFCVTGMVLSYLQELPDARVIVSIVCISAYTVVIQMSHFCPKVYFWWKKPDNVRMRVSISSMANRVEFLSQENGNNILSIIRENNSLKESLSEKEEVISELQHHLNDAKEKLVQLCVEVKLKQENGFEFDTSSISTFEDNSTVSCSQMNGFISHPSVAFRHFSINEDNDHYEGDTNIGDIANRPTLQARIERYRVSGTERQDLGRNSVLKRSISVRSAASLISLAEISHLRDSIAENLDQAQVLSRHLSQKYASLPSIHNLTEEWVLDSDTSSDQLTSSIAKSYNMDENQEILAYIKTFVQKGHNLRQVQRSQNQRPYKEQTEVLKEQDMGVTSEVSHSDSEIETTRLPTMGIKARNFRDWSRRGKASDIRSRQRNIVFRHSSSRSSWESSQRSRPVVRQLSDSFAQGRFRSFRRPSGQATRTPRNGEFDQLFPDLCSTSEESPSSSSSLCNTCDGQSSQNMTDLDRIFISTVEDTYESSSCNGHVHGKFYYSDTSSNCSEMQSNSRERLISNRMMMHSEHALTNLYANSGDYTSDTFV</sequence>
<comment type="caution">
    <text evidence="13">The sequence shown here is derived from an EMBL/GenBank/DDBJ whole genome shotgun (WGS) entry which is preliminary data.</text>
</comment>
<evidence type="ECO:0000256" key="7">
    <source>
        <dbReference type="ARBA" id="ARBA00023180"/>
    </source>
</evidence>
<evidence type="ECO:0000256" key="9">
    <source>
        <dbReference type="SAM" id="Coils"/>
    </source>
</evidence>
<feature type="transmembrane region" description="Helical" evidence="11">
    <location>
        <begin position="85"/>
        <end position="106"/>
    </location>
</feature>
<evidence type="ECO:0000256" key="11">
    <source>
        <dbReference type="SAM" id="Phobius"/>
    </source>
</evidence>
<evidence type="ECO:0000256" key="2">
    <source>
        <dbReference type="ARBA" id="ARBA00022692"/>
    </source>
</evidence>
<keyword evidence="2 11" id="KW-0812">Transmembrane</keyword>
<dbReference type="AlphaFoldDB" id="A0ABD3XJ05"/>
<dbReference type="GO" id="GO:0004930">
    <property type="term" value="F:G protein-coupled receptor activity"/>
    <property type="evidence" value="ECO:0007669"/>
    <property type="project" value="UniProtKB-KW"/>
</dbReference>
<comment type="subcellular location">
    <subcellularLocation>
        <location evidence="1">Membrane</location>
        <topology evidence="1">Multi-pass membrane protein</topology>
    </subcellularLocation>
</comment>